<evidence type="ECO:0000256" key="10">
    <source>
        <dbReference type="HAMAP-Rule" id="MF_00815"/>
    </source>
</evidence>
<comment type="subcellular location">
    <subcellularLocation>
        <location evidence="10">Cell membrane</location>
        <topology evidence="10">Peripheral membrane protein</topology>
    </subcellularLocation>
    <subcellularLocation>
        <location evidence="2">Membrane</location>
        <topology evidence="2">Peripheral membrane protein</topology>
    </subcellularLocation>
</comment>
<dbReference type="NCBIfam" id="TIGR01146">
    <property type="entry name" value="ATPsyn_F1gamma"/>
    <property type="match status" value="1"/>
</dbReference>
<dbReference type="Gene3D" id="3.40.1380.10">
    <property type="match status" value="1"/>
</dbReference>
<keyword evidence="4 10" id="KW-0813">Transport</keyword>
<keyword evidence="6 10" id="KW-0406">Ion transport</keyword>
<dbReference type="RefSeq" id="WP_072287156.1">
    <property type="nucleotide sequence ID" value="NZ_CP015455.1"/>
</dbReference>
<accession>A0A1L3GH97</accession>
<evidence type="ECO:0000256" key="3">
    <source>
        <dbReference type="ARBA" id="ARBA00007681"/>
    </source>
</evidence>
<dbReference type="HAMAP" id="MF_00815">
    <property type="entry name" value="ATP_synth_gamma_bact"/>
    <property type="match status" value="1"/>
</dbReference>
<comment type="similarity">
    <text evidence="3 10">Belongs to the ATPase gamma chain family.</text>
</comment>
<dbReference type="FunFam" id="1.10.287.80:FF:000001">
    <property type="entry name" value="ATP synthase gamma chain"/>
    <property type="match status" value="1"/>
</dbReference>
<dbReference type="PANTHER" id="PTHR11693:SF22">
    <property type="entry name" value="ATP SYNTHASE SUBUNIT GAMMA, MITOCHONDRIAL"/>
    <property type="match status" value="1"/>
</dbReference>
<keyword evidence="10" id="KW-1003">Cell membrane</keyword>
<gene>
    <name evidence="10" type="primary">atpG</name>
    <name evidence="11" type="ORF">A7E75_09990</name>
</gene>
<dbReference type="STRING" id="29542.A6070_03990"/>
<dbReference type="GO" id="GO:0005886">
    <property type="term" value="C:plasma membrane"/>
    <property type="evidence" value="ECO:0007669"/>
    <property type="project" value="UniProtKB-SubCell"/>
</dbReference>
<dbReference type="InterPro" id="IPR023632">
    <property type="entry name" value="ATP_synth_F1_gsu_CS"/>
</dbReference>
<evidence type="ECO:0000256" key="8">
    <source>
        <dbReference type="ARBA" id="ARBA00023196"/>
    </source>
</evidence>
<dbReference type="PROSITE" id="PS00153">
    <property type="entry name" value="ATPASE_GAMMA"/>
    <property type="match status" value="1"/>
</dbReference>
<evidence type="ECO:0000313" key="11">
    <source>
        <dbReference type="EMBL" id="APG25306.1"/>
    </source>
</evidence>
<evidence type="ECO:0000256" key="6">
    <source>
        <dbReference type="ARBA" id="ARBA00023065"/>
    </source>
</evidence>
<proteinExistence type="inferred from homology"/>
<dbReference type="InterPro" id="IPR035968">
    <property type="entry name" value="ATP_synth_F1_ATPase_gsu"/>
</dbReference>
<organism evidence="11 12">
    <name type="scientific">Syntrophotalea acetylenica</name>
    <name type="common">Pelobacter acetylenicus</name>
    <dbReference type="NCBI Taxonomy" id="29542"/>
    <lineage>
        <taxon>Bacteria</taxon>
        <taxon>Pseudomonadati</taxon>
        <taxon>Thermodesulfobacteriota</taxon>
        <taxon>Desulfuromonadia</taxon>
        <taxon>Desulfuromonadales</taxon>
        <taxon>Syntrophotaleaceae</taxon>
        <taxon>Syntrophotalea</taxon>
    </lineage>
</organism>
<dbReference type="AlphaFoldDB" id="A0A1L3GH97"/>
<evidence type="ECO:0000256" key="9">
    <source>
        <dbReference type="ARBA" id="ARBA00023310"/>
    </source>
</evidence>
<evidence type="ECO:0000256" key="2">
    <source>
        <dbReference type="ARBA" id="ARBA00004170"/>
    </source>
</evidence>
<evidence type="ECO:0000256" key="4">
    <source>
        <dbReference type="ARBA" id="ARBA00022448"/>
    </source>
</evidence>
<dbReference type="EMBL" id="CP015518">
    <property type="protein sequence ID" value="APG25306.1"/>
    <property type="molecule type" value="Genomic_DNA"/>
</dbReference>
<comment type="function">
    <text evidence="1 10">Produces ATP from ADP in the presence of a proton gradient across the membrane. The gamma chain is believed to be important in regulating ATPase activity and the flow of protons through the CF(0) complex.</text>
</comment>
<keyword evidence="12" id="KW-1185">Reference proteome</keyword>
<protein>
    <recommendedName>
        <fullName evidence="10">ATP synthase gamma chain</fullName>
    </recommendedName>
    <alternativeName>
        <fullName evidence="10">ATP synthase F1 sector gamma subunit</fullName>
    </alternativeName>
    <alternativeName>
        <fullName evidence="10">F-ATPase gamma subunit</fullName>
    </alternativeName>
</protein>
<dbReference type="OrthoDB" id="9812769at2"/>
<sequence length="291" mass="32008">MANLKDIKKRIASVKSTQQITRAMKMVAAARFRKAQAAIVAARPYAQRMQQVLAFLALHEDPEAHPLLQQHERRGRAMVLALGSDRGLCGGFNLNIAKACEQLIGNNPDGFDGFELVVIGRKGREQLKIRGLQADQVYEDITAEATYATAALLGQEVVQNYCAGTCDAVYLIYNAFFSAIRQEVVIDRLLPIAPTVPIAPADTGFPVHPLYEPTRGEVLASILPKHIEVQIYRAFLESMASEHGARMSAMDSASKNATEMIDRLTLQYNRVRQTVITTELVEIISGAASIQ</sequence>
<dbReference type="PANTHER" id="PTHR11693">
    <property type="entry name" value="ATP SYNTHASE GAMMA CHAIN"/>
    <property type="match status" value="1"/>
</dbReference>
<dbReference type="InterPro" id="IPR000131">
    <property type="entry name" value="ATP_synth_F1_gsu"/>
</dbReference>
<dbReference type="Pfam" id="PF00231">
    <property type="entry name" value="ATP-synt"/>
    <property type="match status" value="1"/>
</dbReference>
<dbReference type="GO" id="GO:0045259">
    <property type="term" value="C:proton-transporting ATP synthase complex"/>
    <property type="evidence" value="ECO:0007669"/>
    <property type="project" value="UniProtKB-KW"/>
</dbReference>
<evidence type="ECO:0000256" key="1">
    <source>
        <dbReference type="ARBA" id="ARBA00003456"/>
    </source>
</evidence>
<dbReference type="KEGG" id="pace:A6070_03990"/>
<dbReference type="Gene3D" id="1.10.287.80">
    <property type="entry name" value="ATP synthase, gamma subunit, helix hairpin domain"/>
    <property type="match status" value="1"/>
</dbReference>
<evidence type="ECO:0000313" key="12">
    <source>
        <dbReference type="Proteomes" id="UP000182264"/>
    </source>
</evidence>
<dbReference type="PRINTS" id="PR00126">
    <property type="entry name" value="ATPASEGAMMA"/>
</dbReference>
<dbReference type="SUPFAM" id="SSF52943">
    <property type="entry name" value="ATP synthase (F1-ATPase), gamma subunit"/>
    <property type="match status" value="1"/>
</dbReference>
<evidence type="ECO:0000256" key="7">
    <source>
        <dbReference type="ARBA" id="ARBA00023136"/>
    </source>
</evidence>
<dbReference type="GO" id="GO:0046933">
    <property type="term" value="F:proton-transporting ATP synthase activity, rotational mechanism"/>
    <property type="evidence" value="ECO:0007669"/>
    <property type="project" value="UniProtKB-UniRule"/>
</dbReference>
<reference evidence="11 12" key="1">
    <citation type="journal article" date="2017" name="Genome Announc.">
        <title>Complete Genome Sequences of Two Acetylene-Fermenting Pelobacter acetylenicus Strains.</title>
        <authorList>
            <person name="Sutton J.M."/>
            <person name="Baesman S.M."/>
            <person name="Fierst J.L."/>
            <person name="Poret-Peterson A.T."/>
            <person name="Oremland R.S."/>
            <person name="Dunlap D.S."/>
            <person name="Akob D.M."/>
        </authorList>
    </citation>
    <scope>NUCLEOTIDE SEQUENCE [LARGE SCALE GENOMIC DNA]</scope>
    <source>
        <strain evidence="11 12">DSM 3247</strain>
    </source>
</reference>
<dbReference type="CDD" id="cd12151">
    <property type="entry name" value="F1-ATPase_gamma"/>
    <property type="match status" value="1"/>
</dbReference>
<keyword evidence="7 10" id="KW-0472">Membrane</keyword>
<dbReference type="Proteomes" id="UP000182264">
    <property type="component" value="Chromosome"/>
</dbReference>
<evidence type="ECO:0000256" key="5">
    <source>
        <dbReference type="ARBA" id="ARBA00022781"/>
    </source>
</evidence>
<keyword evidence="9 10" id="KW-0066">ATP synthesis</keyword>
<keyword evidence="5 10" id="KW-0375">Hydrogen ion transport</keyword>
<dbReference type="GO" id="GO:0042777">
    <property type="term" value="P:proton motive force-driven plasma membrane ATP synthesis"/>
    <property type="evidence" value="ECO:0007669"/>
    <property type="project" value="UniProtKB-UniRule"/>
</dbReference>
<dbReference type="GO" id="GO:0005524">
    <property type="term" value="F:ATP binding"/>
    <property type="evidence" value="ECO:0007669"/>
    <property type="project" value="UniProtKB-UniRule"/>
</dbReference>
<comment type="subunit">
    <text evidence="10">F-type ATPases have 2 components, CF(1) - the catalytic core - and CF(0) - the membrane proton channel. CF(1) has five subunits: alpha(3), beta(3), gamma(1), delta(1), epsilon(1). CF(0) has three main subunits: a, b and c.</text>
</comment>
<keyword evidence="8 10" id="KW-0139">CF(1)</keyword>
<name>A0A1L3GH97_SYNAC</name>